<keyword evidence="2" id="KW-1185">Reference proteome</keyword>
<dbReference type="Proteomes" id="UP000320421">
    <property type="component" value="Chromosome"/>
</dbReference>
<dbReference type="GO" id="GO:0015562">
    <property type="term" value="F:efflux transmembrane transporter activity"/>
    <property type="evidence" value="ECO:0007669"/>
    <property type="project" value="InterPro"/>
</dbReference>
<evidence type="ECO:0000313" key="2">
    <source>
        <dbReference type="Proteomes" id="UP000320421"/>
    </source>
</evidence>
<organism evidence="1 2">
    <name type="scientific">Gimesia chilikensis</name>
    <dbReference type="NCBI Taxonomy" id="2605989"/>
    <lineage>
        <taxon>Bacteria</taxon>
        <taxon>Pseudomonadati</taxon>
        <taxon>Planctomycetota</taxon>
        <taxon>Planctomycetia</taxon>
        <taxon>Planctomycetales</taxon>
        <taxon>Planctomycetaceae</taxon>
        <taxon>Gimesia</taxon>
    </lineage>
</organism>
<protein>
    <submittedName>
        <fullName evidence="1">Outer membrane efflux protein</fullName>
    </submittedName>
</protein>
<evidence type="ECO:0000313" key="1">
    <source>
        <dbReference type="EMBL" id="QDT22001.1"/>
    </source>
</evidence>
<dbReference type="RefSeq" id="WP_145187167.1">
    <property type="nucleotide sequence ID" value="NZ_CP036266.1"/>
</dbReference>
<dbReference type="AlphaFoldDB" id="A0A517PRL0"/>
<proteinExistence type="predicted"/>
<name>A0A517PRL0_9PLAN</name>
<accession>A0A517PRL0</accession>
<gene>
    <name evidence="1" type="ORF">HG66A1_38070</name>
</gene>
<reference evidence="1 2" key="1">
    <citation type="submission" date="2019-02" db="EMBL/GenBank/DDBJ databases">
        <title>Deep-cultivation of Planctomycetes and their phenomic and genomic characterization uncovers novel biology.</title>
        <authorList>
            <person name="Wiegand S."/>
            <person name="Jogler M."/>
            <person name="Boedeker C."/>
            <person name="Pinto D."/>
            <person name="Vollmers J."/>
            <person name="Rivas-Marin E."/>
            <person name="Kohn T."/>
            <person name="Peeters S.H."/>
            <person name="Heuer A."/>
            <person name="Rast P."/>
            <person name="Oberbeckmann S."/>
            <person name="Bunk B."/>
            <person name="Jeske O."/>
            <person name="Meyerdierks A."/>
            <person name="Storesund J.E."/>
            <person name="Kallscheuer N."/>
            <person name="Luecker S."/>
            <person name="Lage O.M."/>
            <person name="Pohl T."/>
            <person name="Merkel B.J."/>
            <person name="Hornburger P."/>
            <person name="Mueller R.-W."/>
            <person name="Bruemmer F."/>
            <person name="Labrenz M."/>
            <person name="Spormann A.M."/>
            <person name="Op den Camp H."/>
            <person name="Overmann J."/>
            <person name="Amann R."/>
            <person name="Jetten M.S.M."/>
            <person name="Mascher T."/>
            <person name="Medema M.H."/>
            <person name="Devos D.P."/>
            <person name="Kaster A.-K."/>
            <person name="Ovreas L."/>
            <person name="Rohde M."/>
            <person name="Galperin M.Y."/>
            <person name="Jogler C."/>
        </authorList>
    </citation>
    <scope>NUCLEOTIDE SEQUENCE [LARGE SCALE GENOMIC DNA]</scope>
    <source>
        <strain evidence="1 2">HG66A1</strain>
    </source>
</reference>
<dbReference type="EMBL" id="CP036266">
    <property type="protein sequence ID" value="QDT22001.1"/>
    <property type="molecule type" value="Genomic_DNA"/>
</dbReference>
<sequence>MNTTLRLNQFVTGFFIATILTVGSAGSFGKEPTAVTAESIVELLQKRQLVLSQLVRVQTEAYRNGETGIESVVQARQQLLLVKLELATSHEERIKLLERSIKLASELEKLAEAKHKSGNGSAADILSSQSDRLKVEIRLVRERQKKKQG</sequence>
<dbReference type="SUPFAM" id="SSF56954">
    <property type="entry name" value="Outer membrane efflux proteins (OEP)"/>
    <property type="match status" value="1"/>
</dbReference>